<evidence type="ECO:0000313" key="12">
    <source>
        <dbReference type="EMBL" id="WQG84740.1"/>
    </source>
</evidence>
<evidence type="ECO:0000256" key="9">
    <source>
        <dbReference type="ARBA" id="ARBA00025772"/>
    </source>
</evidence>
<gene>
    <name evidence="12" type="ORF">SR900_09725</name>
</gene>
<proteinExistence type="inferred from homology"/>
<comment type="subcellular location">
    <subcellularLocation>
        <location evidence="1">Cell inner membrane</location>
        <topology evidence="1">Single-pass membrane protein</topology>
    </subcellularLocation>
</comment>
<dbReference type="InterPro" id="IPR022346">
    <property type="entry name" value="T2SS_GspH"/>
</dbReference>
<feature type="domain" description="General secretion pathway GspH" evidence="11">
    <location>
        <begin position="45"/>
        <end position="116"/>
    </location>
</feature>
<evidence type="ECO:0000256" key="8">
    <source>
        <dbReference type="ARBA" id="ARBA00023136"/>
    </source>
</evidence>
<evidence type="ECO:0000256" key="6">
    <source>
        <dbReference type="ARBA" id="ARBA00022692"/>
    </source>
</evidence>
<evidence type="ECO:0000256" key="3">
    <source>
        <dbReference type="ARBA" id="ARBA00022475"/>
    </source>
</evidence>
<keyword evidence="4" id="KW-0488">Methylation</keyword>
<dbReference type="EMBL" id="CP140158">
    <property type="protein sequence ID" value="WQG84740.1"/>
    <property type="molecule type" value="Genomic_DNA"/>
</dbReference>
<keyword evidence="3" id="KW-1003">Cell membrane</keyword>
<dbReference type="Pfam" id="PF07963">
    <property type="entry name" value="N_methyl"/>
    <property type="match status" value="1"/>
</dbReference>
<name>A0ABZ0X2C6_9GAMM</name>
<evidence type="ECO:0000256" key="5">
    <source>
        <dbReference type="ARBA" id="ARBA00022519"/>
    </source>
</evidence>
<evidence type="ECO:0000256" key="2">
    <source>
        <dbReference type="ARBA" id="ARBA00021549"/>
    </source>
</evidence>
<dbReference type="Proteomes" id="UP001324185">
    <property type="component" value="Chromosome"/>
</dbReference>
<sequence>MMKKFTNAFTLIELITTIAVLAILLAIAVPGMQNMVLENRLVAFANDFSNSVSLARSEALTRRQSVSIKPVDNAWSNGWEVIIDDTSEVIGSSESYSQLTLNNPSDLQITSRGILKGLAWDGIQACDKRSKCRVLDLSGAGVVSISKKGY</sequence>
<keyword evidence="13" id="KW-1185">Reference proteome</keyword>
<evidence type="ECO:0000256" key="10">
    <source>
        <dbReference type="ARBA" id="ARBA00030775"/>
    </source>
</evidence>
<dbReference type="InterPro" id="IPR045584">
    <property type="entry name" value="Pilin-like"/>
</dbReference>
<dbReference type="Pfam" id="PF12019">
    <property type="entry name" value="GspH"/>
    <property type="match status" value="1"/>
</dbReference>
<dbReference type="RefSeq" id="WP_018625650.1">
    <property type="nucleotide sequence ID" value="NZ_CP140158.1"/>
</dbReference>
<dbReference type="Gene3D" id="3.55.40.10">
    <property type="entry name" value="minor pseudopilin epsh domain"/>
    <property type="match status" value="1"/>
</dbReference>
<accession>A0ABZ0X2C6</accession>
<evidence type="ECO:0000256" key="1">
    <source>
        <dbReference type="ARBA" id="ARBA00004377"/>
    </source>
</evidence>
<evidence type="ECO:0000256" key="7">
    <source>
        <dbReference type="ARBA" id="ARBA00022989"/>
    </source>
</evidence>
<protein>
    <recommendedName>
        <fullName evidence="2">Type II secretion system protein H</fullName>
    </recommendedName>
    <alternativeName>
        <fullName evidence="10">General secretion pathway protein H</fullName>
    </alternativeName>
</protein>
<keyword evidence="8" id="KW-0472">Membrane</keyword>
<organism evidence="12 13">
    <name type="scientific">Kangiella aquimarina</name>
    <dbReference type="NCBI Taxonomy" id="261965"/>
    <lineage>
        <taxon>Bacteria</taxon>
        <taxon>Pseudomonadati</taxon>
        <taxon>Pseudomonadota</taxon>
        <taxon>Gammaproteobacteria</taxon>
        <taxon>Kangiellales</taxon>
        <taxon>Kangiellaceae</taxon>
        <taxon>Kangiella</taxon>
    </lineage>
</organism>
<comment type="similarity">
    <text evidence="9">Belongs to the GSP H family.</text>
</comment>
<dbReference type="SUPFAM" id="SSF54523">
    <property type="entry name" value="Pili subunits"/>
    <property type="match status" value="1"/>
</dbReference>
<reference evidence="12 13" key="1">
    <citation type="submission" date="2023-11" db="EMBL/GenBank/DDBJ databases">
        <title>MicrobeMod: A computational toolkit for identifying prokaryotic methylation and restriction-modification with nanopore sequencing.</title>
        <authorList>
            <person name="Crits-Christoph A."/>
            <person name="Kang S.C."/>
            <person name="Lee H."/>
            <person name="Ostrov N."/>
        </authorList>
    </citation>
    <scope>NUCLEOTIDE SEQUENCE [LARGE SCALE GENOMIC DNA]</scope>
    <source>
        <strain evidence="12 13">DSMZ 16071</strain>
    </source>
</reference>
<evidence type="ECO:0000313" key="13">
    <source>
        <dbReference type="Proteomes" id="UP001324185"/>
    </source>
</evidence>
<dbReference type="InterPro" id="IPR012902">
    <property type="entry name" value="N_methyl_site"/>
</dbReference>
<dbReference type="NCBIfam" id="TIGR02532">
    <property type="entry name" value="IV_pilin_GFxxxE"/>
    <property type="match status" value="1"/>
</dbReference>
<keyword evidence="7" id="KW-1133">Transmembrane helix</keyword>
<evidence type="ECO:0000259" key="11">
    <source>
        <dbReference type="Pfam" id="PF12019"/>
    </source>
</evidence>
<evidence type="ECO:0000256" key="4">
    <source>
        <dbReference type="ARBA" id="ARBA00022481"/>
    </source>
</evidence>
<keyword evidence="5" id="KW-0997">Cell inner membrane</keyword>
<keyword evidence="6" id="KW-0812">Transmembrane</keyword>